<dbReference type="KEGG" id="sphi:TS85_10280"/>
<dbReference type="Gene3D" id="2.170.130.10">
    <property type="entry name" value="TonB-dependent receptor, plug domain"/>
    <property type="match status" value="1"/>
</dbReference>
<dbReference type="InterPro" id="IPR037066">
    <property type="entry name" value="Plug_dom_sf"/>
</dbReference>
<dbReference type="InterPro" id="IPR000531">
    <property type="entry name" value="Beta-barrel_TonB"/>
</dbReference>
<proteinExistence type="inferred from homology"/>
<dbReference type="SUPFAM" id="SSF56935">
    <property type="entry name" value="Porins"/>
    <property type="match status" value="1"/>
</dbReference>
<comment type="subcellular location">
    <subcellularLocation>
        <location evidence="1 4">Cell outer membrane</location>
    </subcellularLocation>
</comment>
<evidence type="ECO:0000259" key="5">
    <source>
        <dbReference type="Pfam" id="PF00593"/>
    </source>
</evidence>
<evidence type="ECO:0000256" key="2">
    <source>
        <dbReference type="ARBA" id="ARBA00023136"/>
    </source>
</evidence>
<feature type="domain" description="TonB-dependent receptor-like beta-barrel" evidence="5">
    <location>
        <begin position="391"/>
        <end position="955"/>
    </location>
</feature>
<dbReference type="InterPro" id="IPR010104">
    <property type="entry name" value="TonB_rcpt_bac"/>
</dbReference>
<keyword evidence="2 4" id="KW-0472">Membrane</keyword>
<dbReference type="AlphaFoldDB" id="A0A7U4J899"/>
<comment type="similarity">
    <text evidence="4">Belongs to the TonB-dependent receptor family.</text>
</comment>
<evidence type="ECO:0000313" key="7">
    <source>
        <dbReference type="EMBL" id="AJP72090.1"/>
    </source>
</evidence>
<keyword evidence="8" id="KW-1185">Reference proteome</keyword>
<dbReference type="Pfam" id="PF00593">
    <property type="entry name" value="TonB_dep_Rec_b-barrel"/>
    <property type="match status" value="1"/>
</dbReference>
<dbReference type="InterPro" id="IPR012910">
    <property type="entry name" value="Plug_dom"/>
</dbReference>
<reference evidence="7 8" key="1">
    <citation type="journal article" date="2015" name="Int. J. Syst. Evol. Microbiol.">
        <title>Sphingomonas hengshuiensis sp. nov., isolated from lake wetland.</title>
        <authorList>
            <person name="Wei S."/>
            <person name="Wang T."/>
            <person name="Liu H."/>
            <person name="Zhang C."/>
            <person name="Guo J."/>
            <person name="Wang Q."/>
            <person name="Liang K."/>
            <person name="Zhang Z."/>
        </authorList>
    </citation>
    <scope>NUCLEOTIDE SEQUENCE [LARGE SCALE GENOMIC DNA]</scope>
    <source>
        <strain evidence="7 8">WHSC-8</strain>
    </source>
</reference>
<evidence type="ECO:0000259" key="6">
    <source>
        <dbReference type="Pfam" id="PF07715"/>
    </source>
</evidence>
<feature type="domain" description="TonB-dependent receptor plug" evidence="6">
    <location>
        <begin position="46"/>
        <end position="156"/>
    </location>
</feature>
<dbReference type="Pfam" id="PF07715">
    <property type="entry name" value="Plug"/>
    <property type="match status" value="1"/>
</dbReference>
<dbReference type="InterPro" id="IPR036942">
    <property type="entry name" value="Beta-barrel_TonB_sf"/>
</dbReference>
<reference evidence="7 8" key="2">
    <citation type="submission" date="2015-02" db="EMBL/GenBank/DDBJ databases">
        <title>The complete genome of Sphingomonas hengshuiensis sp. WHSC-8 isolated from soil of Hengshui Lake.</title>
        <authorList>
            <person name="Wei S."/>
            <person name="Guo J."/>
            <person name="Su C."/>
            <person name="Wu R."/>
            <person name="Zhang Z."/>
            <person name="Liang K."/>
            <person name="Li H."/>
            <person name="Wang T."/>
            <person name="Liu H."/>
            <person name="Zhang C."/>
            <person name="Li Z."/>
            <person name="Wang Q."/>
            <person name="Meng J."/>
        </authorList>
    </citation>
    <scope>NUCLEOTIDE SEQUENCE [LARGE SCALE GENOMIC DNA]</scope>
    <source>
        <strain evidence="7 8">WHSC-8</strain>
    </source>
</reference>
<keyword evidence="3" id="KW-0998">Cell outer membrane</keyword>
<protein>
    <recommendedName>
        <fullName evidence="9">TonB-dependent receptor</fullName>
    </recommendedName>
</protein>
<dbReference type="GO" id="GO:0009279">
    <property type="term" value="C:cell outer membrane"/>
    <property type="evidence" value="ECO:0007669"/>
    <property type="project" value="UniProtKB-SubCell"/>
</dbReference>
<keyword evidence="4" id="KW-0798">TonB box</keyword>
<sequence>MLAMPAFGQTASTDASVGVGQDQADDEAVITVTGRRAAIQAADERKRKSDSIINSIVADEAGKLPDNSITEVLQRVSGVSIVRFGALNDPDHYSVEGSGIQVRGLSGVASRLNGREIFSANGGRALIWGDVTPELMQAVDVYKSSTADLIEGGTGGQIDLRTKMPFDYSIGWHAAGSAEISYGDLAKDKDYALSGLIAGHWNTAIGDIGVLVDVATSRLTSLSNFFRAEPYFRQRLPGETSDVFIPGGFDIGDEEFKRDRTGIYAAVQWAPSPDLELSGVFFQSRYKNKNQSHFSQVTSTNFTVNRTGSKFDSNGGLISTNSLFLRDPNTFDPTGSAIGSGGGTEGTRSNTMTRDISGEFSWQPNQGPFKLSGAFQNVLSTSQADRLAVFRDVPFPSSFGFDLSGDFPTVTLPTLAPGQFTNPANYQWAAAMPHNELNRGTMNAVDLDAQYSFEDSFLRDIKIGGRWSERKERDLNNGYTWTALGRGWNGFGADYAPQLTFANAKPGDIDAYTFDNFFHGQIAVPTQMLWPTIDLVRNVDVDDLHRAPPANFCGAADWGNPTYTNCATAGPLPTSTYGGPRSRVNEFINTDLGIWRTQNWAAYAQARFGRDYQPGTMGVSGNLGVRIVHVKNESQGFIVQNANTIIRNGQIQDLALRTDPRGGTAKFTKVLPSVNLQLQPGEDVKLRAAFNITMDLPTFNATRGGGEIGVASVTNPANTPDQNFPNLFTNFTASTGNPFLKPAMSSNLDLAAEWYVKPGTMFFVNGFYKRVTDLPIYSLTQRQVTVRFSNGTSEVVTASASDVATATEAATVKGVELGGRAFLDMLPGLLAGFGAEANYTFVDSKNPGDLYRDIFGTIRNDAPLQGLSKHNYNIAALYERGRVSARVAYSWRSKYLQSTNSNGTTPTYSYVATPGGTAQSTAIALPVYGDAYGQVDVGLIVKATDFLSFSLRGTNVLNATQRTLMGGYNNDAIYVRSWFQSDRRVSFGVNLAF</sequence>
<dbReference type="NCBIfam" id="TIGR01782">
    <property type="entry name" value="TonB-Xanth-Caul"/>
    <property type="match status" value="1"/>
</dbReference>
<dbReference type="PANTHER" id="PTHR40980">
    <property type="entry name" value="PLUG DOMAIN-CONTAINING PROTEIN"/>
    <property type="match status" value="1"/>
</dbReference>
<name>A0A7U4J899_9SPHN</name>
<gene>
    <name evidence="7" type="ORF">TS85_10280</name>
</gene>
<dbReference type="Gene3D" id="2.40.170.20">
    <property type="entry name" value="TonB-dependent receptor, beta-barrel domain"/>
    <property type="match status" value="1"/>
</dbReference>
<evidence type="ECO:0008006" key="9">
    <source>
        <dbReference type="Google" id="ProtNLM"/>
    </source>
</evidence>
<dbReference type="EMBL" id="CP010836">
    <property type="protein sequence ID" value="AJP72090.1"/>
    <property type="molecule type" value="Genomic_DNA"/>
</dbReference>
<dbReference type="Proteomes" id="UP000032300">
    <property type="component" value="Chromosome"/>
</dbReference>
<evidence type="ECO:0000313" key="8">
    <source>
        <dbReference type="Proteomes" id="UP000032300"/>
    </source>
</evidence>
<evidence type="ECO:0000256" key="1">
    <source>
        <dbReference type="ARBA" id="ARBA00004442"/>
    </source>
</evidence>
<accession>A0A7U4J899</accession>
<organism evidence="7 8">
    <name type="scientific">Sphingomonas hengshuiensis</name>
    <dbReference type="NCBI Taxonomy" id="1609977"/>
    <lineage>
        <taxon>Bacteria</taxon>
        <taxon>Pseudomonadati</taxon>
        <taxon>Pseudomonadota</taxon>
        <taxon>Alphaproteobacteria</taxon>
        <taxon>Sphingomonadales</taxon>
        <taxon>Sphingomonadaceae</taxon>
        <taxon>Sphingomonas</taxon>
    </lineage>
</organism>
<evidence type="ECO:0000256" key="4">
    <source>
        <dbReference type="RuleBase" id="RU003357"/>
    </source>
</evidence>
<dbReference type="PANTHER" id="PTHR40980:SF3">
    <property type="entry name" value="TONB-DEPENDENT RECEPTOR-LIKE BETA-BARREL DOMAIN-CONTAINING PROTEIN"/>
    <property type="match status" value="1"/>
</dbReference>
<evidence type="ECO:0000256" key="3">
    <source>
        <dbReference type="ARBA" id="ARBA00023237"/>
    </source>
</evidence>